<dbReference type="Proteomes" id="UP001139158">
    <property type="component" value="Unassembled WGS sequence"/>
</dbReference>
<dbReference type="RefSeq" id="WP_227897244.1">
    <property type="nucleotide sequence ID" value="NZ_CP099467.1"/>
</dbReference>
<reference evidence="1" key="1">
    <citation type="submission" date="2021-10" db="EMBL/GenBank/DDBJ databases">
        <title>Novel species in genus Arthrobacter.</title>
        <authorList>
            <person name="Liu Y."/>
        </authorList>
    </citation>
    <scope>NUCLEOTIDE SEQUENCE</scope>
    <source>
        <strain evidence="1">Zg-Y453</strain>
    </source>
</reference>
<proteinExistence type="predicted"/>
<gene>
    <name evidence="1" type="ORF">LJ757_15810</name>
</gene>
<comment type="caution">
    <text evidence="1">The sequence shown here is derived from an EMBL/GenBank/DDBJ whole genome shotgun (WGS) entry which is preliminary data.</text>
</comment>
<accession>A0A9X1MG93</accession>
<evidence type="ECO:0000313" key="1">
    <source>
        <dbReference type="EMBL" id="MCC3299256.1"/>
    </source>
</evidence>
<organism evidence="1 2">
    <name type="scientific">Arthrobacter caoxuetaonis</name>
    <dbReference type="NCBI Taxonomy" id="2886935"/>
    <lineage>
        <taxon>Bacteria</taxon>
        <taxon>Bacillati</taxon>
        <taxon>Actinomycetota</taxon>
        <taxon>Actinomycetes</taxon>
        <taxon>Micrococcales</taxon>
        <taxon>Micrococcaceae</taxon>
        <taxon>Arthrobacter</taxon>
    </lineage>
</organism>
<dbReference type="AlphaFoldDB" id="A0A9X1MG93"/>
<protein>
    <submittedName>
        <fullName evidence="1">Uncharacterized protein</fullName>
    </submittedName>
</protein>
<name>A0A9X1MG93_9MICC</name>
<keyword evidence="2" id="KW-1185">Reference proteome</keyword>
<evidence type="ECO:0000313" key="2">
    <source>
        <dbReference type="Proteomes" id="UP001139158"/>
    </source>
</evidence>
<dbReference type="EMBL" id="JAJFZV010000018">
    <property type="protein sequence ID" value="MCC3299256.1"/>
    <property type="molecule type" value="Genomic_DNA"/>
</dbReference>
<sequence length="84" mass="8805">MDGHLSIAEDTSIPWELVVIARGPAGSTVHLAFQDGAAEARKVEFYSAREASAACVILASAKDQNEAATLQGLPGLKEVRRAGI</sequence>